<dbReference type="EMBL" id="FRBH01000009">
    <property type="protein sequence ID" value="SHL41568.1"/>
    <property type="molecule type" value="Genomic_DNA"/>
</dbReference>
<proteinExistence type="predicted"/>
<organism evidence="3 4">
    <name type="scientific">Chishuiella changwenlii</name>
    <dbReference type="NCBI Taxonomy" id="1434701"/>
    <lineage>
        <taxon>Bacteria</taxon>
        <taxon>Pseudomonadati</taxon>
        <taxon>Bacteroidota</taxon>
        <taxon>Flavobacteriia</taxon>
        <taxon>Flavobacteriales</taxon>
        <taxon>Weeksellaceae</taxon>
        <taxon>Chishuiella</taxon>
    </lineage>
</organism>
<dbReference type="AlphaFoldDB" id="A0A1M7AFR1"/>
<evidence type="ECO:0000313" key="5">
    <source>
        <dbReference type="Proteomes" id="UP000650994"/>
    </source>
</evidence>
<dbReference type="STRING" id="1434701.SAMN05443634_10913"/>
<dbReference type="Proteomes" id="UP000650994">
    <property type="component" value="Unassembled WGS sequence"/>
</dbReference>
<dbReference type="InterPro" id="IPR048131">
    <property type="entry name" value="HAEPLYID-like"/>
</dbReference>
<feature type="signal peptide" evidence="1">
    <location>
        <begin position="1"/>
        <end position="24"/>
    </location>
</feature>
<dbReference type="Proteomes" id="UP000184120">
    <property type="component" value="Unassembled WGS sequence"/>
</dbReference>
<feature type="chain" id="PRO_5012613073" description="MetA-pathway of phenol degradation" evidence="1">
    <location>
        <begin position="25"/>
        <end position="267"/>
    </location>
</feature>
<reference evidence="4" key="3">
    <citation type="submission" date="2016-11" db="EMBL/GenBank/DDBJ databases">
        <authorList>
            <person name="Varghese N."/>
            <person name="Submissions S."/>
        </authorList>
    </citation>
    <scope>NUCLEOTIDE SEQUENCE [LARGE SCALE GENOMIC DNA]</scope>
    <source>
        <strain evidence="4">DSM 27989</strain>
    </source>
</reference>
<evidence type="ECO:0000313" key="3">
    <source>
        <dbReference type="EMBL" id="SHL41568.1"/>
    </source>
</evidence>
<keyword evidence="1" id="KW-0732">Signal</keyword>
<evidence type="ECO:0000313" key="2">
    <source>
        <dbReference type="EMBL" id="GGE90165.1"/>
    </source>
</evidence>
<evidence type="ECO:0000313" key="4">
    <source>
        <dbReference type="Proteomes" id="UP000184120"/>
    </source>
</evidence>
<reference evidence="5" key="4">
    <citation type="journal article" date="2019" name="Int. J. Syst. Evol. Microbiol.">
        <title>The Global Catalogue of Microorganisms (GCM) 10K type strain sequencing project: providing services to taxonomists for standard genome sequencing and annotation.</title>
        <authorList>
            <consortium name="The Broad Institute Genomics Platform"/>
            <consortium name="The Broad Institute Genome Sequencing Center for Infectious Disease"/>
            <person name="Wu L."/>
            <person name="Ma J."/>
        </authorList>
    </citation>
    <scope>NUCLEOTIDE SEQUENCE [LARGE SCALE GENOMIC DNA]</scope>
    <source>
        <strain evidence="5">CGMCC 1.12707</strain>
    </source>
</reference>
<sequence length="267" mass="31046">MKLIKQKYYRITFISFLFSCTVNAQQKELPKVHHAEPLYLDLVRDLGARKGEKEVNVGMEFAKHKNYNLFMYLAEYEFAPVNRLGLEVEADFSFYGNKKSSAKSMSHQLEALRFSSQYSFFVSEKTQTTFAVGYSQIVDFNDFNKMNSKQIIAGTNYNPFFIAAKKWGNNWHTLLFFSPIIEQSFEEKNVEMRWELNSSIYYNLPGTSHYVGLEFNEALDDSKFSMVIHPEVKIKMNNQLAVGLVNGFSINHHSEDFSLFGRVIYEL</sequence>
<dbReference type="NCBIfam" id="NF041634">
    <property type="entry name" value="HAEPLYID"/>
    <property type="match status" value="1"/>
</dbReference>
<keyword evidence="5" id="KW-1185">Reference proteome</keyword>
<evidence type="ECO:0008006" key="6">
    <source>
        <dbReference type="Google" id="ProtNLM"/>
    </source>
</evidence>
<dbReference type="OrthoDB" id="892490at2"/>
<evidence type="ECO:0000256" key="1">
    <source>
        <dbReference type="SAM" id="SignalP"/>
    </source>
</evidence>
<protein>
    <recommendedName>
        <fullName evidence="6">MetA-pathway of phenol degradation</fullName>
    </recommendedName>
</protein>
<reference evidence="2" key="5">
    <citation type="submission" date="2024-05" db="EMBL/GenBank/DDBJ databases">
        <authorList>
            <person name="Sun Q."/>
            <person name="Zhou Y."/>
        </authorList>
    </citation>
    <scope>NUCLEOTIDE SEQUENCE</scope>
    <source>
        <strain evidence="2">CGMCC 1.12707</strain>
    </source>
</reference>
<reference evidence="3" key="2">
    <citation type="submission" date="2016-11" db="EMBL/GenBank/DDBJ databases">
        <authorList>
            <person name="Jaros S."/>
            <person name="Januszkiewicz K."/>
            <person name="Wedrychowicz H."/>
        </authorList>
    </citation>
    <scope>NUCLEOTIDE SEQUENCE [LARGE SCALE GENOMIC DNA]</scope>
    <source>
        <strain evidence="3">DSM 27989</strain>
    </source>
</reference>
<accession>A0A1M7AFR1</accession>
<dbReference type="RefSeq" id="WP_072932886.1">
    <property type="nucleotide sequence ID" value="NZ_BMFL01000003.1"/>
</dbReference>
<dbReference type="EMBL" id="BMFL01000003">
    <property type="protein sequence ID" value="GGE90165.1"/>
    <property type="molecule type" value="Genomic_DNA"/>
</dbReference>
<name>A0A1M7AFR1_9FLAO</name>
<gene>
    <name evidence="2" type="ORF">GCM10010984_04820</name>
    <name evidence="3" type="ORF">SAMN05443634_10913</name>
</gene>
<reference evidence="2" key="1">
    <citation type="journal article" date="2014" name="Int. J. Syst. Evol. Microbiol.">
        <title>Complete genome of a new Firmicutes species belonging to the dominant human colonic microbiota ('Ruminococcus bicirculans') reveals two chromosomes and a selective capacity to utilize plant glucans.</title>
        <authorList>
            <consortium name="NISC Comparative Sequencing Program"/>
            <person name="Wegmann U."/>
            <person name="Louis P."/>
            <person name="Goesmann A."/>
            <person name="Henrissat B."/>
            <person name="Duncan S.H."/>
            <person name="Flint H.J."/>
        </authorList>
    </citation>
    <scope>NUCLEOTIDE SEQUENCE</scope>
    <source>
        <strain evidence="2">CGMCC 1.12707</strain>
    </source>
</reference>